<gene>
    <name evidence="2" type="ORF">BD289DRAFT_210388</name>
</gene>
<keyword evidence="3" id="KW-1185">Reference proteome</keyword>
<organism evidence="2 3">
    <name type="scientific">Coniella lustricola</name>
    <dbReference type="NCBI Taxonomy" id="2025994"/>
    <lineage>
        <taxon>Eukaryota</taxon>
        <taxon>Fungi</taxon>
        <taxon>Dikarya</taxon>
        <taxon>Ascomycota</taxon>
        <taxon>Pezizomycotina</taxon>
        <taxon>Sordariomycetes</taxon>
        <taxon>Sordariomycetidae</taxon>
        <taxon>Diaporthales</taxon>
        <taxon>Schizoparmaceae</taxon>
        <taxon>Coniella</taxon>
    </lineage>
</organism>
<dbReference type="AlphaFoldDB" id="A0A2T3ABR2"/>
<reference evidence="2 3" key="1">
    <citation type="journal article" date="2018" name="Mycol. Prog.">
        <title>Coniella lustricola, a new species from submerged detritus.</title>
        <authorList>
            <person name="Raudabaugh D.B."/>
            <person name="Iturriaga T."/>
            <person name="Carver A."/>
            <person name="Mondo S."/>
            <person name="Pangilinan J."/>
            <person name="Lipzen A."/>
            <person name="He G."/>
            <person name="Amirebrahimi M."/>
            <person name="Grigoriev I.V."/>
            <person name="Miller A.N."/>
        </authorList>
    </citation>
    <scope>NUCLEOTIDE SEQUENCE [LARGE SCALE GENOMIC DNA]</scope>
    <source>
        <strain evidence="2 3">B22-T-1</strain>
    </source>
</reference>
<protein>
    <submittedName>
        <fullName evidence="2">Uncharacterized protein</fullName>
    </submittedName>
</protein>
<feature type="region of interest" description="Disordered" evidence="1">
    <location>
        <begin position="138"/>
        <end position="167"/>
    </location>
</feature>
<name>A0A2T3ABR2_9PEZI</name>
<evidence type="ECO:0000313" key="3">
    <source>
        <dbReference type="Proteomes" id="UP000241462"/>
    </source>
</evidence>
<dbReference type="InParanoid" id="A0A2T3ABR2"/>
<evidence type="ECO:0000256" key="1">
    <source>
        <dbReference type="SAM" id="MobiDB-lite"/>
    </source>
</evidence>
<proteinExistence type="predicted"/>
<dbReference type="Proteomes" id="UP000241462">
    <property type="component" value="Unassembled WGS sequence"/>
</dbReference>
<accession>A0A2T3ABR2</accession>
<dbReference type="EMBL" id="KZ678417">
    <property type="protein sequence ID" value="PSR90618.1"/>
    <property type="molecule type" value="Genomic_DNA"/>
</dbReference>
<sequence length="194" mass="22302">MTEEGGRRSLGRLGRVCFWYGSMDARAARFTMIPYFMHIGQYVLDKKTPLKTTCDFSHIPPLTDMSKQQVDSVHRVRSFACILLDIKCSNPQRAATPQLVSCSLDERCQSFISLLFFVRPLSVCDRFFSNEQRDSHKSQNGFEELSVESAKDENSNDASIHHPQTRLWPDGTCTEHHFVLPFRTAKMPYAPQRH</sequence>
<evidence type="ECO:0000313" key="2">
    <source>
        <dbReference type="EMBL" id="PSR90618.1"/>
    </source>
</evidence>